<dbReference type="GO" id="GO:0008170">
    <property type="term" value="F:N-methyltransferase activity"/>
    <property type="evidence" value="ECO:0007669"/>
    <property type="project" value="InterPro"/>
</dbReference>
<dbReference type="OrthoDB" id="9784823at2"/>
<dbReference type="RefSeq" id="WP_007019370.1">
    <property type="nucleotide sequence ID" value="NZ_CH724124.1"/>
</dbReference>
<dbReference type="AlphaFoldDB" id="Q1MY17"/>
<evidence type="ECO:0000313" key="3">
    <source>
        <dbReference type="EMBL" id="EAT10879.1"/>
    </source>
</evidence>
<sequence>MGSQVDTFIKAFNQLVHHRNKYDVFKDFVYLSSISIQNAFLKSQELEGEYLELISKYNKDESLVIASLLGEVIIALEGSHSDFLGAVYMELDIGSSHIGQFFTPYDVSRMMAKAIYADSFSLLEEKPFLTLCEPCVGAGSMVIAIADEMLSNGFNPQNQLWVSCVDIDPLAARMAFIQLSLLGIPAEVIVGNTLTMKVTEVFRTPMHFIGFWDSKLSKLNEDVSLVEPDSIINVEKDQYDLFSLVS</sequence>
<evidence type="ECO:0000256" key="1">
    <source>
        <dbReference type="ARBA" id="ARBA00006594"/>
    </source>
</evidence>
<dbReference type="HOGENOM" id="CLU_072010_3_0_6"/>
<keyword evidence="4" id="KW-1185">Reference proteome</keyword>
<comment type="caution">
    <text evidence="3">The sequence shown here is derived from an EMBL/GenBank/DDBJ whole genome shotgun (WGS) entry which is preliminary data.</text>
</comment>
<name>Q1MY17_9GAMM</name>
<evidence type="ECO:0000313" key="4">
    <source>
        <dbReference type="Proteomes" id="UP000004263"/>
    </source>
</evidence>
<gene>
    <name evidence="3" type="ORF">RED65_02033</name>
</gene>
<dbReference type="Pfam" id="PF02384">
    <property type="entry name" value="N6_Mtase"/>
    <property type="match status" value="1"/>
</dbReference>
<comment type="similarity">
    <text evidence="1">Belongs to the N(4)/N(6)-methyltransferase family.</text>
</comment>
<dbReference type="EMBL" id="AAQH01000030">
    <property type="protein sequence ID" value="EAT10879.1"/>
    <property type="molecule type" value="Genomic_DNA"/>
</dbReference>
<evidence type="ECO:0000259" key="2">
    <source>
        <dbReference type="Pfam" id="PF02384"/>
    </source>
</evidence>
<reference evidence="3 4" key="1">
    <citation type="submission" date="2006-03" db="EMBL/GenBank/DDBJ databases">
        <authorList>
            <person name="Pinhassi J."/>
            <person name="Pedros-Alio C."/>
            <person name="Ferriera S."/>
            <person name="Johnson J."/>
            <person name="Kravitz S."/>
            <person name="Halpern A."/>
            <person name="Remington K."/>
            <person name="Beeson K."/>
            <person name="Tran B."/>
            <person name="Rogers Y.-H."/>
            <person name="Friedman R."/>
            <person name="Venter J.C."/>
        </authorList>
    </citation>
    <scope>NUCLEOTIDE SEQUENCE [LARGE SCALE GENOMIC DNA]</scope>
    <source>
        <strain evidence="3 4">RED65</strain>
    </source>
</reference>
<dbReference type="GO" id="GO:0003677">
    <property type="term" value="F:DNA binding"/>
    <property type="evidence" value="ECO:0007669"/>
    <property type="project" value="InterPro"/>
</dbReference>
<dbReference type="STRING" id="207949.RED65_02033"/>
<proteinExistence type="inferred from homology"/>
<dbReference type="InterPro" id="IPR003356">
    <property type="entry name" value="DNA_methylase_A-5"/>
</dbReference>
<protein>
    <recommendedName>
        <fullName evidence="2">DNA methylase adenine-specific domain-containing protein</fullName>
    </recommendedName>
</protein>
<dbReference type="InterPro" id="IPR029063">
    <property type="entry name" value="SAM-dependent_MTases_sf"/>
</dbReference>
<dbReference type="Gene3D" id="3.40.50.150">
    <property type="entry name" value="Vaccinia Virus protein VP39"/>
    <property type="match status" value="1"/>
</dbReference>
<accession>Q1MY17</accession>
<dbReference type="Proteomes" id="UP000004263">
    <property type="component" value="Unassembled WGS sequence"/>
</dbReference>
<feature type="domain" description="DNA methylase adenine-specific" evidence="2">
    <location>
        <begin position="96"/>
        <end position="200"/>
    </location>
</feature>
<organism evidence="3 4">
    <name type="scientific">Bermanella marisrubri</name>
    <dbReference type="NCBI Taxonomy" id="207949"/>
    <lineage>
        <taxon>Bacteria</taxon>
        <taxon>Pseudomonadati</taxon>
        <taxon>Pseudomonadota</taxon>
        <taxon>Gammaproteobacteria</taxon>
        <taxon>Oceanospirillales</taxon>
        <taxon>Oceanospirillaceae</taxon>
        <taxon>Bermanella</taxon>
    </lineage>
</organism>
<dbReference type="PRINTS" id="PR00507">
    <property type="entry name" value="N12N6MTFRASE"/>
</dbReference>
<dbReference type="SUPFAM" id="SSF53335">
    <property type="entry name" value="S-adenosyl-L-methionine-dependent methyltransferases"/>
    <property type="match status" value="1"/>
</dbReference>